<feature type="compositionally biased region" description="Basic and acidic residues" evidence="1">
    <location>
        <begin position="36"/>
        <end position="54"/>
    </location>
</feature>
<evidence type="ECO:0000313" key="4">
    <source>
        <dbReference type="Proteomes" id="UP000019116"/>
    </source>
</evidence>
<evidence type="ECO:0000256" key="1">
    <source>
        <dbReference type="SAM" id="MobiDB-lite"/>
    </source>
</evidence>
<protein>
    <recommendedName>
        <fullName evidence="2">DCD domain-containing protein</fullName>
    </recommendedName>
</protein>
<dbReference type="PANTHER" id="PTHR46034:SF18">
    <property type="entry name" value="DCD DOMAIN-CONTAINING PROTEIN"/>
    <property type="match status" value="1"/>
</dbReference>
<feature type="domain" description="DCD" evidence="2">
    <location>
        <begin position="157"/>
        <end position="285"/>
    </location>
</feature>
<feature type="compositionally biased region" description="Polar residues" evidence="1">
    <location>
        <begin position="542"/>
        <end position="551"/>
    </location>
</feature>
<evidence type="ECO:0000259" key="2">
    <source>
        <dbReference type="PROSITE" id="PS51222"/>
    </source>
</evidence>
<reference evidence="3" key="2">
    <citation type="submission" date="2018-10" db="UniProtKB">
        <authorList>
            <consortium name="EnsemblPlants"/>
        </authorList>
    </citation>
    <scope>IDENTIFICATION</scope>
</reference>
<dbReference type="InterPro" id="IPR013989">
    <property type="entry name" value="Dev_and_cell_death_domain"/>
</dbReference>
<feature type="compositionally biased region" description="Acidic residues" evidence="1">
    <location>
        <begin position="73"/>
        <end position="96"/>
    </location>
</feature>
<dbReference type="Proteomes" id="UP000019116">
    <property type="component" value="Chromosome 7A"/>
</dbReference>
<dbReference type="OrthoDB" id="1928633at2759"/>
<feature type="compositionally biased region" description="Gly residues" evidence="1">
    <location>
        <begin position="97"/>
        <end position="107"/>
    </location>
</feature>
<accession>A0A3B6RE43</accession>
<feature type="region of interest" description="Disordered" evidence="1">
    <location>
        <begin position="69"/>
        <end position="129"/>
    </location>
</feature>
<dbReference type="PANTHER" id="PTHR46034">
    <property type="match status" value="1"/>
</dbReference>
<organism evidence="3">
    <name type="scientific">Triticum aestivum</name>
    <name type="common">Wheat</name>
    <dbReference type="NCBI Taxonomy" id="4565"/>
    <lineage>
        <taxon>Eukaryota</taxon>
        <taxon>Viridiplantae</taxon>
        <taxon>Streptophyta</taxon>
        <taxon>Embryophyta</taxon>
        <taxon>Tracheophyta</taxon>
        <taxon>Spermatophyta</taxon>
        <taxon>Magnoliopsida</taxon>
        <taxon>Liliopsida</taxon>
        <taxon>Poales</taxon>
        <taxon>Poaceae</taxon>
        <taxon>BOP clade</taxon>
        <taxon>Pooideae</taxon>
        <taxon>Triticodae</taxon>
        <taxon>Triticeae</taxon>
        <taxon>Triticinae</taxon>
        <taxon>Triticum</taxon>
    </lineage>
</organism>
<dbReference type="Pfam" id="PF10539">
    <property type="entry name" value="Dev_Cell_Death"/>
    <property type="match status" value="1"/>
</dbReference>
<dbReference type="AlphaFoldDB" id="A0A3B6RE43"/>
<dbReference type="InterPro" id="IPR044832">
    <property type="entry name" value="NRP-like"/>
</dbReference>
<name>A0A3B6RE43_WHEAT</name>
<sequence length="604" mass="66718">MLTDHSLYPFLSLKTKPQLHNAKQRLSDARTSTRTHTPEGKEMEAEAAERGRKERVAAVGHAGVEMEVGAGAEVEEATEDGEIGGEGSEAEEEEGDGTGWEDGGAFEGKGSRPLVSAGSRGSWRGRGGRGRGGFHHRAWYGDRNLPHHKLDIFSIPGVYGGAIILCNHVTKLESFKQKLFALPDYATSFIRKIRAGMLLFVFEREEKKLSGVFEATSDGALNILPNAFRSSRKPRPAQVRFRRVWFCKPLTEAEFSDEIKGLQPQMSFFGISYQQVLNLVHLFSSKRISLEPYKKPKSRVISDYNVSLARAGLESSLHTGGNAFPNRSSSMLCNNRISAPRTPFMYGQKNAKHAAYNHESSLHPHIKSMIFKAPDIKAQVLEPNADFIPLDLDDYKSDSDAVPSDLLGPAGLYLALPGSIINEDQGPEPFNVKHNEDDMYPAPVLSQSFHSLCETSQNSAIAHFMKERQSSMQGRGCKRVSTLQFDGHSHLPSPRSSTIAKKVSFSFDADEISVTSDKALNRPALAELEQNREAVTKERKQQVSYSVQGTQSKSGDDSKKRSKLMSLSFAERVASLRVKSCFGNSQSMLMQSSKLSCTLLPDEE</sequence>
<dbReference type="PROSITE" id="PS51222">
    <property type="entry name" value="DCD"/>
    <property type="match status" value="1"/>
</dbReference>
<reference evidence="3" key="1">
    <citation type="submission" date="2018-08" db="EMBL/GenBank/DDBJ databases">
        <authorList>
            <person name="Rossello M."/>
        </authorList>
    </citation>
    <scope>NUCLEOTIDE SEQUENCE [LARGE SCALE GENOMIC DNA]</scope>
    <source>
        <strain evidence="3">cv. Chinese Spring</strain>
    </source>
</reference>
<evidence type="ECO:0000313" key="3">
    <source>
        <dbReference type="EnsemblPlants" id="TraesCS7A02G135800.1"/>
    </source>
</evidence>
<dbReference type="EnsemblPlants" id="TraesCS7A02G135800.1">
    <property type="protein sequence ID" value="TraesCS7A02G135800.1"/>
    <property type="gene ID" value="TraesCS7A02G135800"/>
</dbReference>
<dbReference type="GO" id="GO:0034976">
    <property type="term" value="P:response to endoplasmic reticulum stress"/>
    <property type="evidence" value="ECO:0007669"/>
    <property type="project" value="InterPro"/>
</dbReference>
<proteinExistence type="predicted"/>
<dbReference type="SMART" id="SM00767">
    <property type="entry name" value="DCD"/>
    <property type="match status" value="1"/>
</dbReference>
<dbReference type="Gramene" id="TraesCAD_scaffold_028222_01G000100.1">
    <property type="protein sequence ID" value="TraesCAD_scaffold_028222_01G000100.1"/>
    <property type="gene ID" value="TraesCAD_scaffold_028222_01G000100"/>
</dbReference>
<dbReference type="STRING" id="4565.A0A3B6RE43"/>
<feature type="region of interest" description="Disordered" evidence="1">
    <location>
        <begin position="534"/>
        <end position="562"/>
    </location>
</feature>
<dbReference type="Gramene" id="TraesCS7A02G135800.1">
    <property type="protein sequence ID" value="TraesCS7A02G135800.1"/>
    <property type="gene ID" value="TraesCS7A02G135800"/>
</dbReference>
<keyword evidence="4" id="KW-1185">Reference proteome</keyword>
<feature type="region of interest" description="Disordered" evidence="1">
    <location>
        <begin position="13"/>
        <end position="54"/>
    </location>
</feature>
<dbReference type="Gramene" id="TraesWEE_scaffold_020419_01G000100.1">
    <property type="protein sequence ID" value="TraesWEE_scaffold_020419_01G000100.1"/>
    <property type="gene ID" value="TraesWEE_scaffold_020419_01G000100"/>
</dbReference>
<dbReference type="OMA" id="TGWEDGG"/>